<dbReference type="Pfam" id="PF07734">
    <property type="entry name" value="FBA_1"/>
    <property type="match status" value="1"/>
</dbReference>
<dbReference type="NCBIfam" id="TIGR01640">
    <property type="entry name" value="F_box_assoc_1"/>
    <property type="match status" value="1"/>
</dbReference>
<dbReference type="KEGG" id="eus:EUTSA_v10022006mg"/>
<dbReference type="EMBL" id="KI517408">
    <property type="protein sequence ID" value="ESQ47467.1"/>
    <property type="molecule type" value="Genomic_DNA"/>
</dbReference>
<dbReference type="OrthoDB" id="1022206at2759"/>
<organism evidence="2 3">
    <name type="scientific">Eutrema salsugineum</name>
    <name type="common">Saltwater cress</name>
    <name type="synonym">Sisymbrium salsugineum</name>
    <dbReference type="NCBI Taxonomy" id="72664"/>
    <lineage>
        <taxon>Eukaryota</taxon>
        <taxon>Viridiplantae</taxon>
        <taxon>Streptophyta</taxon>
        <taxon>Embryophyta</taxon>
        <taxon>Tracheophyta</taxon>
        <taxon>Spermatophyta</taxon>
        <taxon>Magnoliopsida</taxon>
        <taxon>eudicotyledons</taxon>
        <taxon>Gunneridae</taxon>
        <taxon>Pentapetalae</taxon>
        <taxon>rosids</taxon>
        <taxon>malvids</taxon>
        <taxon>Brassicales</taxon>
        <taxon>Brassicaceae</taxon>
        <taxon>Eutremeae</taxon>
        <taxon>Eutrema</taxon>
    </lineage>
</organism>
<accession>V4LY69</accession>
<dbReference type="STRING" id="72664.V4LY69"/>
<gene>
    <name evidence="2" type="ORF">EUTSA_v10022006mg</name>
</gene>
<evidence type="ECO:0000313" key="2">
    <source>
        <dbReference type="EMBL" id="ESQ47467.1"/>
    </source>
</evidence>
<evidence type="ECO:0000259" key="1">
    <source>
        <dbReference type="Pfam" id="PF07734"/>
    </source>
</evidence>
<dbReference type="InterPro" id="IPR017451">
    <property type="entry name" value="F-box-assoc_interact_dom"/>
</dbReference>
<dbReference type="PANTHER" id="PTHR31672">
    <property type="entry name" value="BNACNNG10540D PROTEIN"/>
    <property type="match status" value="1"/>
</dbReference>
<dbReference type="OMA" id="EYHTEIP"/>
<dbReference type="Proteomes" id="UP000030689">
    <property type="component" value="Unassembled WGS sequence"/>
</dbReference>
<protein>
    <recommendedName>
        <fullName evidence="1">F-box associated beta-propeller type 1 domain-containing protein</fullName>
    </recommendedName>
</protein>
<evidence type="ECO:0000313" key="3">
    <source>
        <dbReference type="Proteomes" id="UP000030689"/>
    </source>
</evidence>
<dbReference type="PANTHER" id="PTHR31672:SF13">
    <property type="entry name" value="F-BOX PROTEIN CPR30-LIKE"/>
    <property type="match status" value="1"/>
</dbReference>
<dbReference type="InterPro" id="IPR006527">
    <property type="entry name" value="F-box-assoc_dom_typ1"/>
</dbReference>
<feature type="domain" description="F-box associated beta-propeller type 1" evidence="1">
    <location>
        <begin position="24"/>
        <end position="333"/>
    </location>
</feature>
<dbReference type="AlphaFoldDB" id="V4LY69"/>
<sequence>MERFVQRPRIHQEAPYKAPKQSLLLMLKEFKVCPMSVEINLNDPSIEFKDALVLKDFYHSDSRQVDIVQVFHCDGLLLCTTKHNRLVVWNPCSGETKWIHAKTRFKKDSKFALGYQNNKSCRSYKILTCRNHYNPNAVFEIYEFISNSWRVLDDDVPWDNIIHVGKGVSLKGNTYWVASDRKDNESVFILCFDFTTERFRRLSLPPTQTTCTNLSLVREEQLSVLKQSFFPLKMELWVTNNKFDNEAAALSWSICFADDLELIELRYPLFMTFLLDEEKKVAMCCRQSCWGSRNMVYIIGEDDEYYTEIPLGRSTNKSWMPFIFNYVPSLVQIQ</sequence>
<dbReference type="Gramene" id="ESQ47467">
    <property type="protein sequence ID" value="ESQ47467"/>
    <property type="gene ID" value="EUTSA_v10022006mg"/>
</dbReference>
<keyword evidence="3" id="KW-1185">Reference proteome</keyword>
<name>V4LY69_EUTSA</name>
<dbReference type="InterPro" id="IPR050796">
    <property type="entry name" value="SCF_F-box_component"/>
</dbReference>
<proteinExistence type="predicted"/>
<reference evidence="2 3" key="1">
    <citation type="journal article" date="2013" name="Front. Plant Sci.">
        <title>The Reference Genome of the Halophytic Plant Eutrema salsugineum.</title>
        <authorList>
            <person name="Yang R."/>
            <person name="Jarvis D.E."/>
            <person name="Chen H."/>
            <person name="Beilstein M.A."/>
            <person name="Grimwood J."/>
            <person name="Jenkins J."/>
            <person name="Shu S."/>
            <person name="Prochnik S."/>
            <person name="Xin M."/>
            <person name="Ma C."/>
            <person name="Schmutz J."/>
            <person name="Wing R.A."/>
            <person name="Mitchell-Olds T."/>
            <person name="Schumaker K.S."/>
            <person name="Wang X."/>
        </authorList>
    </citation>
    <scope>NUCLEOTIDE SEQUENCE [LARGE SCALE GENOMIC DNA]</scope>
</reference>